<dbReference type="InterPro" id="IPR032675">
    <property type="entry name" value="LRR_dom_sf"/>
</dbReference>
<dbReference type="EMBL" id="JASCZI010220040">
    <property type="protein sequence ID" value="MED6203182.1"/>
    <property type="molecule type" value="Genomic_DNA"/>
</dbReference>
<accession>A0ABU6XZM3</accession>
<evidence type="ECO:0000313" key="1">
    <source>
        <dbReference type="EMBL" id="MED6203182.1"/>
    </source>
</evidence>
<evidence type="ECO:0000313" key="2">
    <source>
        <dbReference type="Proteomes" id="UP001341840"/>
    </source>
</evidence>
<comment type="caution">
    <text evidence="1">The sequence shown here is derived from an EMBL/GenBank/DDBJ whole genome shotgun (WGS) entry which is preliminary data.</text>
</comment>
<organism evidence="1 2">
    <name type="scientific">Stylosanthes scabra</name>
    <dbReference type="NCBI Taxonomy" id="79078"/>
    <lineage>
        <taxon>Eukaryota</taxon>
        <taxon>Viridiplantae</taxon>
        <taxon>Streptophyta</taxon>
        <taxon>Embryophyta</taxon>
        <taxon>Tracheophyta</taxon>
        <taxon>Spermatophyta</taxon>
        <taxon>Magnoliopsida</taxon>
        <taxon>eudicotyledons</taxon>
        <taxon>Gunneridae</taxon>
        <taxon>Pentapetalae</taxon>
        <taxon>rosids</taxon>
        <taxon>fabids</taxon>
        <taxon>Fabales</taxon>
        <taxon>Fabaceae</taxon>
        <taxon>Papilionoideae</taxon>
        <taxon>50 kb inversion clade</taxon>
        <taxon>dalbergioids sensu lato</taxon>
        <taxon>Dalbergieae</taxon>
        <taxon>Pterocarpus clade</taxon>
        <taxon>Stylosanthes</taxon>
    </lineage>
</organism>
<dbReference type="Gene3D" id="3.80.10.10">
    <property type="entry name" value="Ribonuclease Inhibitor"/>
    <property type="match status" value="1"/>
</dbReference>
<keyword evidence="2" id="KW-1185">Reference proteome</keyword>
<reference evidence="1 2" key="1">
    <citation type="journal article" date="2023" name="Plants (Basel)">
        <title>Bridging the Gap: Combining Genomics and Transcriptomics Approaches to Understand Stylosanthes scabra, an Orphan Legume from the Brazilian Caatinga.</title>
        <authorList>
            <person name="Ferreira-Neto J.R.C."/>
            <person name="da Silva M.D."/>
            <person name="Binneck E."/>
            <person name="de Melo N.F."/>
            <person name="da Silva R.H."/>
            <person name="de Melo A.L.T.M."/>
            <person name="Pandolfi V."/>
            <person name="Bustamante F.O."/>
            <person name="Brasileiro-Vidal A.C."/>
            <person name="Benko-Iseppon A.M."/>
        </authorList>
    </citation>
    <scope>NUCLEOTIDE SEQUENCE [LARGE SCALE GENOMIC DNA]</scope>
    <source>
        <tissue evidence="1">Leaves</tissue>
    </source>
</reference>
<dbReference type="Proteomes" id="UP001341840">
    <property type="component" value="Unassembled WGS sequence"/>
</dbReference>
<sequence length="208" mass="23820">MILLADEQVIKDKMKSVQTLSYVYADSQLGSLLDNGCFPNLRRLGLYISNEDPGSAEENLKSLHRLRNLRKLRLGYEEHSWIPLDRIPFPSNLTKITLVYFTDLNSKDMNNLGRIPSLKILKLKCGECEEETLNCGTAGSFLQLQVFIMIGVRSITCLTAEEGVMPRLRLAVFYDCTDLKEVTKQMSSLGSNLKFLKYHYGYRYDLVY</sequence>
<proteinExistence type="predicted"/>
<dbReference type="PANTHER" id="PTHR15140">
    <property type="entry name" value="TUBULIN-SPECIFIC CHAPERONE E"/>
    <property type="match status" value="1"/>
</dbReference>
<dbReference type="PANTHER" id="PTHR15140:SF6">
    <property type="entry name" value="TUBULIN-SPECIFIC CHAPERONE COFACTOR E-LIKE PROTEIN"/>
    <property type="match status" value="1"/>
</dbReference>
<gene>
    <name evidence="1" type="ORF">PIB30_112974</name>
</gene>
<dbReference type="SUPFAM" id="SSF52058">
    <property type="entry name" value="L domain-like"/>
    <property type="match status" value="1"/>
</dbReference>
<name>A0ABU6XZM3_9FABA</name>
<protein>
    <submittedName>
        <fullName evidence="1">Uncharacterized protein</fullName>
    </submittedName>
</protein>